<comment type="caution">
    <text evidence="1">The sequence shown here is derived from an EMBL/GenBank/DDBJ whole genome shotgun (WGS) entry which is preliminary data.</text>
</comment>
<dbReference type="RefSeq" id="WP_104675679.1">
    <property type="nucleotide sequence ID" value="NZ_CANCWB010000013.1"/>
</dbReference>
<evidence type="ECO:0000313" key="1">
    <source>
        <dbReference type="EMBL" id="PPV12216.1"/>
    </source>
</evidence>
<proteinExistence type="predicted"/>
<dbReference type="AlphaFoldDB" id="A0A2S7F5M7"/>
<dbReference type="EMBL" id="LRDH01000153">
    <property type="protein sequence ID" value="PPV12216.1"/>
    <property type="molecule type" value="Genomic_DNA"/>
</dbReference>
<name>A0A2S7F5M7_CLOBU</name>
<gene>
    <name evidence="1" type="ORF">AWN73_19420</name>
</gene>
<organism evidence="1 2">
    <name type="scientific">Clostridium butyricum</name>
    <dbReference type="NCBI Taxonomy" id="1492"/>
    <lineage>
        <taxon>Bacteria</taxon>
        <taxon>Bacillati</taxon>
        <taxon>Bacillota</taxon>
        <taxon>Clostridia</taxon>
        <taxon>Eubacteriales</taxon>
        <taxon>Clostridiaceae</taxon>
        <taxon>Clostridium</taxon>
    </lineage>
</organism>
<protein>
    <submittedName>
        <fullName evidence="1">Uncharacterized protein</fullName>
    </submittedName>
</protein>
<accession>A0A2S7F5M7</accession>
<sequence>MEYVWIEKDKNIKDIMNEEMKIHINWSKKPDKDYLELSRQYMNASYITLKEVIEVPHNYNIKYDMWFLPGVYMMRQAIELLLKAGLAVKGSTKSELQVIFKDNKHNVKELYNTFKDRYGIEELNLDEEMWLEKYLGSIEIVDSSSDLFRYPFKDDFMQQYGNKALDVWHMGNKLIYCYSTLNKMIFGEWFDEDELDLEEEPQFIHLAITGINNCYLWDSPGGDGFHKQVTGYSDVATFLFEKFKESKDKVLFYPIVFLMRNAIEIGLKRLLHIQMEQGVDEHIIRRKRNSHLLYKDLWKSIKPTLVHYSKEDNHEEETLDLAERYIQALSGIDKNGDMFRYPCSFSNEYKFNDEEIDVENFYSYLLGFFNFIDSCDSWLDNIKDYEIEMRSYMEWEY</sequence>
<evidence type="ECO:0000313" key="2">
    <source>
        <dbReference type="Proteomes" id="UP000238081"/>
    </source>
</evidence>
<dbReference type="Proteomes" id="UP000238081">
    <property type="component" value="Unassembled WGS sequence"/>
</dbReference>
<reference evidence="1 2" key="1">
    <citation type="submission" date="2016-01" db="EMBL/GenBank/DDBJ databases">
        <title>Characterization of the Clostridium difficile lineages that are prevalent in Hong Kong and China.</title>
        <authorList>
            <person name="Kwok J.S.-L."/>
            <person name="Lam W.-Y."/>
            <person name="Ip M."/>
            <person name="Chan T.-F."/>
            <person name="Hawkey P.M."/>
            <person name="Tsui S.K.-W."/>
        </authorList>
    </citation>
    <scope>NUCLEOTIDE SEQUENCE [LARGE SCALE GENOMIC DNA]</scope>
    <source>
        <strain evidence="1 2">300064</strain>
    </source>
</reference>